<keyword evidence="2" id="KW-1185">Reference proteome</keyword>
<organism evidence="1 2">
    <name type="scientific">Bimuria novae-zelandiae CBS 107.79</name>
    <dbReference type="NCBI Taxonomy" id="1447943"/>
    <lineage>
        <taxon>Eukaryota</taxon>
        <taxon>Fungi</taxon>
        <taxon>Dikarya</taxon>
        <taxon>Ascomycota</taxon>
        <taxon>Pezizomycotina</taxon>
        <taxon>Dothideomycetes</taxon>
        <taxon>Pleosporomycetidae</taxon>
        <taxon>Pleosporales</taxon>
        <taxon>Massarineae</taxon>
        <taxon>Didymosphaeriaceae</taxon>
        <taxon>Bimuria</taxon>
    </lineage>
</organism>
<evidence type="ECO:0000313" key="1">
    <source>
        <dbReference type="EMBL" id="KAF1976082.1"/>
    </source>
</evidence>
<accession>A0A6A5VK28</accession>
<protein>
    <submittedName>
        <fullName evidence="1">Uncharacterized protein</fullName>
    </submittedName>
</protein>
<dbReference type="Proteomes" id="UP000800036">
    <property type="component" value="Unassembled WGS sequence"/>
</dbReference>
<proteinExistence type="predicted"/>
<dbReference type="EMBL" id="ML976668">
    <property type="protein sequence ID" value="KAF1976082.1"/>
    <property type="molecule type" value="Genomic_DNA"/>
</dbReference>
<evidence type="ECO:0000313" key="2">
    <source>
        <dbReference type="Proteomes" id="UP000800036"/>
    </source>
</evidence>
<gene>
    <name evidence="1" type="ORF">BU23DRAFT_457060</name>
</gene>
<name>A0A6A5VK28_9PLEO</name>
<sequence length="148" mass="15882">PRHKNSAKTYNSADSLMVTHLTTGTPVDCLYMAERTGSLVLSLLWSYVKDHPPSSIYILPIHHLPLLKYHIPTLSPHGHALTAIHSSNTPTISSPPQILANSSPSTSRPSVFHPDHALQLTCAPLSSSSRTSSTFSPAIAKCSAVIVP</sequence>
<reference evidence="1" key="1">
    <citation type="journal article" date="2020" name="Stud. Mycol.">
        <title>101 Dothideomycetes genomes: a test case for predicting lifestyles and emergence of pathogens.</title>
        <authorList>
            <person name="Haridas S."/>
            <person name="Albert R."/>
            <person name="Binder M."/>
            <person name="Bloem J."/>
            <person name="Labutti K."/>
            <person name="Salamov A."/>
            <person name="Andreopoulos B."/>
            <person name="Baker S."/>
            <person name="Barry K."/>
            <person name="Bills G."/>
            <person name="Bluhm B."/>
            <person name="Cannon C."/>
            <person name="Castanera R."/>
            <person name="Culley D."/>
            <person name="Daum C."/>
            <person name="Ezra D."/>
            <person name="Gonzalez J."/>
            <person name="Henrissat B."/>
            <person name="Kuo A."/>
            <person name="Liang C."/>
            <person name="Lipzen A."/>
            <person name="Lutzoni F."/>
            <person name="Magnuson J."/>
            <person name="Mondo S."/>
            <person name="Nolan M."/>
            <person name="Ohm R."/>
            <person name="Pangilinan J."/>
            <person name="Park H.-J."/>
            <person name="Ramirez L."/>
            <person name="Alfaro M."/>
            <person name="Sun H."/>
            <person name="Tritt A."/>
            <person name="Yoshinaga Y."/>
            <person name="Zwiers L.-H."/>
            <person name="Turgeon B."/>
            <person name="Goodwin S."/>
            <person name="Spatafora J."/>
            <person name="Crous P."/>
            <person name="Grigoriev I."/>
        </authorList>
    </citation>
    <scope>NUCLEOTIDE SEQUENCE</scope>
    <source>
        <strain evidence="1">CBS 107.79</strain>
    </source>
</reference>
<feature type="non-terminal residue" evidence="1">
    <location>
        <position position="1"/>
    </location>
</feature>
<dbReference type="AlphaFoldDB" id="A0A6A5VK28"/>
<dbReference type="OrthoDB" id="3763505at2759"/>